<proteinExistence type="inferred from homology"/>
<comment type="function">
    <text evidence="8">Mitochondrial mRNA stabilization factor.</text>
</comment>
<sequence>MMPPIARIAGSMAYRAQMQCVLRSVPAQARQMSTTTTMTMTATTKLQPTLAGQAHTQMAQYRPFSVSVSKSKEETNEKDITATATEATASESAENALTDAFDSIPTENSYKGTPEPAAKEDDVPWYLKVNVPKHETLTPQTTPLPDIPANSPILMDPLVTFAADDLGLDDLKILDLRGLDPPAGLGPDLIMLFSTARSERHLHVSADRLVRWFRKYGVQANADGLLGRNELKIKLKRKARRAKLLGNISQLAAGTTEEVDDGISTKWVCVNAGFIGGRGKDAKDAKDSKDSKISKDKAPTEAHGEQSVVDAKGRTSGFGSVRSAGTTVVVQIFTEGKRKQMELEQLWTKALWHSLRKRRSTGEDVKAQLKALEVEMKMTEAELNKENEDWLAGLPSTDTFEAEISAFSSSSTAKPAPDSPLGSSF</sequence>
<keyword evidence="4 8" id="KW-0999">Mitochondrion inner membrane</keyword>
<evidence type="ECO:0000313" key="11">
    <source>
        <dbReference type="EMBL" id="EPE06607.1"/>
    </source>
</evidence>
<dbReference type="VEuPathDB" id="FungiDB:F503_02735"/>
<protein>
    <recommendedName>
        <fullName evidence="8">ATPase synthesis protein 25</fullName>
    </recommendedName>
</protein>
<dbReference type="HOGENOM" id="CLU_645736_0_0_1"/>
<dbReference type="eggNOG" id="ENOG502RGZN">
    <property type="taxonomic scope" value="Eukaryota"/>
</dbReference>
<dbReference type="GO" id="GO:0005743">
    <property type="term" value="C:mitochondrial inner membrane"/>
    <property type="evidence" value="ECO:0007669"/>
    <property type="project" value="UniProtKB-SubCell"/>
</dbReference>
<dbReference type="OrthoDB" id="107372at2759"/>
<dbReference type="InterPro" id="IPR043519">
    <property type="entry name" value="NT_sf"/>
</dbReference>
<accession>S3C1J3</accession>
<feature type="compositionally biased region" description="Basic and acidic residues" evidence="10">
    <location>
        <begin position="278"/>
        <end position="304"/>
    </location>
</feature>
<comment type="similarity">
    <text evidence="3 8">Belongs to the ATP25 family.</text>
</comment>
<organism evidence="11 12">
    <name type="scientific">Ophiostoma piceae (strain UAMH 11346)</name>
    <name type="common">Sap stain fungus</name>
    <dbReference type="NCBI Taxonomy" id="1262450"/>
    <lineage>
        <taxon>Eukaryota</taxon>
        <taxon>Fungi</taxon>
        <taxon>Dikarya</taxon>
        <taxon>Ascomycota</taxon>
        <taxon>Pezizomycotina</taxon>
        <taxon>Sordariomycetes</taxon>
        <taxon>Sordariomycetidae</taxon>
        <taxon>Ophiostomatales</taxon>
        <taxon>Ophiostomataceae</taxon>
        <taxon>Ophiostoma</taxon>
    </lineage>
</organism>
<evidence type="ECO:0000256" key="9">
    <source>
        <dbReference type="SAM" id="Coils"/>
    </source>
</evidence>
<feature type="coiled-coil region" evidence="9">
    <location>
        <begin position="362"/>
        <end position="389"/>
    </location>
</feature>
<keyword evidence="5 8" id="KW-0809">Transit peptide</keyword>
<name>S3C1J3_OPHP1</name>
<dbReference type="InterPro" id="IPR040152">
    <property type="entry name" value="Atp25"/>
</dbReference>
<dbReference type="PANTHER" id="PTHR28087:SF1">
    <property type="entry name" value="ATPASE SYNTHESIS PROTEIN 25, MITOCHONDRIAL"/>
    <property type="match status" value="1"/>
</dbReference>
<evidence type="ECO:0000256" key="4">
    <source>
        <dbReference type="ARBA" id="ARBA00022792"/>
    </source>
</evidence>
<evidence type="ECO:0000256" key="7">
    <source>
        <dbReference type="ARBA" id="ARBA00023136"/>
    </source>
</evidence>
<dbReference type="GO" id="GO:0140053">
    <property type="term" value="P:mitochondrial gene expression"/>
    <property type="evidence" value="ECO:0007669"/>
    <property type="project" value="UniProtKB-UniRule"/>
</dbReference>
<dbReference type="Gene3D" id="3.30.460.10">
    <property type="entry name" value="Beta Polymerase, domain 2"/>
    <property type="match status" value="1"/>
</dbReference>
<evidence type="ECO:0000256" key="2">
    <source>
        <dbReference type="ARBA" id="ARBA00004443"/>
    </source>
</evidence>
<dbReference type="Proteomes" id="UP000016923">
    <property type="component" value="Unassembled WGS sequence"/>
</dbReference>
<feature type="region of interest" description="Disordered" evidence="10">
    <location>
        <begin position="278"/>
        <end position="309"/>
    </location>
</feature>
<keyword evidence="12" id="KW-1185">Reference proteome</keyword>
<dbReference type="AlphaFoldDB" id="S3C1J3"/>
<reference evidence="11 12" key="1">
    <citation type="journal article" date="2013" name="BMC Genomics">
        <title>The genome and transcriptome of the pine saprophyte Ophiostoma piceae, and a comparison with the bark beetle-associated pine pathogen Grosmannia clavigera.</title>
        <authorList>
            <person name="Haridas S."/>
            <person name="Wang Y."/>
            <person name="Lim L."/>
            <person name="Massoumi Alamouti S."/>
            <person name="Jackman S."/>
            <person name="Docking R."/>
            <person name="Robertson G."/>
            <person name="Birol I."/>
            <person name="Bohlmann J."/>
            <person name="Breuil C."/>
        </authorList>
    </citation>
    <scope>NUCLEOTIDE SEQUENCE [LARGE SCALE GENOMIC DNA]</scope>
    <source>
        <strain evidence="11 12">UAMH 11346</strain>
    </source>
</reference>
<dbReference type="STRING" id="1262450.S3C1J3"/>
<dbReference type="OMA" id="RMRMLAN"/>
<comment type="function">
    <text evidence="1">Probable mitochondrial mRNA stabilization factor.</text>
</comment>
<evidence type="ECO:0000256" key="1">
    <source>
        <dbReference type="ARBA" id="ARBA00003470"/>
    </source>
</evidence>
<evidence type="ECO:0000256" key="8">
    <source>
        <dbReference type="RuleBase" id="RU367062"/>
    </source>
</evidence>
<evidence type="ECO:0000256" key="6">
    <source>
        <dbReference type="ARBA" id="ARBA00023128"/>
    </source>
</evidence>
<keyword evidence="7 8" id="KW-0472">Membrane</keyword>
<evidence type="ECO:0000256" key="5">
    <source>
        <dbReference type="ARBA" id="ARBA00022946"/>
    </source>
</evidence>
<evidence type="ECO:0000256" key="10">
    <source>
        <dbReference type="SAM" id="MobiDB-lite"/>
    </source>
</evidence>
<dbReference type="PANTHER" id="PTHR28087">
    <property type="entry name" value="ATPASE SYNTHESIS PROTEIN 25, MITOCHONDRIAL"/>
    <property type="match status" value="1"/>
</dbReference>
<dbReference type="EMBL" id="KE148153">
    <property type="protein sequence ID" value="EPE06607.1"/>
    <property type="molecule type" value="Genomic_DNA"/>
</dbReference>
<feature type="region of interest" description="Disordered" evidence="10">
    <location>
        <begin position="405"/>
        <end position="425"/>
    </location>
</feature>
<keyword evidence="6 8" id="KW-0496">Mitochondrion</keyword>
<evidence type="ECO:0000313" key="12">
    <source>
        <dbReference type="Proteomes" id="UP000016923"/>
    </source>
</evidence>
<evidence type="ECO:0000256" key="3">
    <source>
        <dbReference type="ARBA" id="ARBA00010787"/>
    </source>
</evidence>
<dbReference type="GO" id="GO:0048255">
    <property type="term" value="P:mRNA stabilization"/>
    <property type="evidence" value="ECO:0007669"/>
    <property type="project" value="TreeGrafter"/>
</dbReference>
<gene>
    <name evidence="11" type="ORF">F503_02735</name>
</gene>
<keyword evidence="9" id="KW-0175">Coiled coil</keyword>
<comment type="subcellular location">
    <subcellularLocation>
        <location evidence="2 8">Mitochondrion inner membrane</location>
        <topology evidence="2 8">Peripheral membrane protein</topology>
        <orientation evidence="2 8">Matrix side</orientation>
    </subcellularLocation>
</comment>